<dbReference type="InterPro" id="IPR005945">
    <property type="entry name" value="Pro_imino_pep"/>
</dbReference>
<comment type="caution">
    <text evidence="4">The sequence shown here is derived from an EMBL/GenBank/DDBJ whole genome shotgun (WGS) entry which is preliminary data.</text>
</comment>
<keyword evidence="2" id="KW-0378">Hydrolase</keyword>
<proteinExistence type="inferred from homology"/>
<dbReference type="AlphaFoldDB" id="A0A8H7TDW4"/>
<dbReference type="InterPro" id="IPR002410">
    <property type="entry name" value="Peptidase_S33"/>
</dbReference>
<evidence type="ECO:0000313" key="4">
    <source>
        <dbReference type="EMBL" id="KAG4417847.1"/>
    </source>
</evidence>
<dbReference type="PRINTS" id="PR00793">
    <property type="entry name" value="PROAMNOPTASE"/>
</dbReference>
<dbReference type="EMBL" id="JAFJYH010000143">
    <property type="protein sequence ID" value="KAG4417847.1"/>
    <property type="molecule type" value="Genomic_DNA"/>
</dbReference>
<evidence type="ECO:0000313" key="5">
    <source>
        <dbReference type="Proteomes" id="UP000664132"/>
    </source>
</evidence>
<comment type="similarity">
    <text evidence="1">Belongs to the peptidase S33 family.</text>
</comment>
<accession>A0A8H7TDW4</accession>
<dbReference type="Pfam" id="PF00561">
    <property type="entry name" value="Abhydrolase_1"/>
    <property type="match status" value="1"/>
</dbReference>
<dbReference type="InterPro" id="IPR000073">
    <property type="entry name" value="AB_hydrolase_1"/>
</dbReference>
<dbReference type="GO" id="GO:0008233">
    <property type="term" value="F:peptidase activity"/>
    <property type="evidence" value="ECO:0007669"/>
    <property type="project" value="InterPro"/>
</dbReference>
<dbReference type="OrthoDB" id="190201at2759"/>
<protein>
    <recommendedName>
        <fullName evidence="3">AB hydrolase-1 domain-containing protein</fullName>
    </recommendedName>
</protein>
<dbReference type="GO" id="GO:0016020">
    <property type="term" value="C:membrane"/>
    <property type="evidence" value="ECO:0007669"/>
    <property type="project" value="TreeGrafter"/>
</dbReference>
<feature type="domain" description="AB hydrolase-1" evidence="3">
    <location>
        <begin position="41"/>
        <end position="294"/>
    </location>
</feature>
<evidence type="ECO:0000256" key="2">
    <source>
        <dbReference type="ARBA" id="ARBA00022801"/>
    </source>
</evidence>
<reference evidence="4" key="1">
    <citation type="submission" date="2021-02" db="EMBL/GenBank/DDBJ databases">
        <title>Genome sequence Cadophora malorum strain M34.</title>
        <authorList>
            <person name="Stefanovic E."/>
            <person name="Vu D."/>
            <person name="Scully C."/>
            <person name="Dijksterhuis J."/>
            <person name="Roader J."/>
            <person name="Houbraken J."/>
        </authorList>
    </citation>
    <scope>NUCLEOTIDE SEQUENCE</scope>
    <source>
        <strain evidence="4">M34</strain>
    </source>
</reference>
<sequence>MKDIPTSEGEIEFHVEGAKGVEGPCKTWYKLFGTLTPTSTPLICLHGGPGVSHNYLLPLQAVTANTSTPVIVYDQLGCGKSTHLPSQPEPKKFWTPKLFLDELDNLVEKLGIEKYDVLGQSWGGMLGAMHAINRPKGLRKLIIADSPASMELWVKTAERLKRGLPKDVQEVLERCEREGKTDTEEYEAAVMVFYQKHVCRIPFPQDLLDSFEELKKDNTVYGTMNGPSEFFVSGTLKTWSIVDEVHKMEVPTLLINGRYDEAQDEVVEPFFKNIKKVKWVRFAQSSHMPHMEEPEEFMEVVQNFIAD</sequence>
<dbReference type="Gene3D" id="3.40.50.1820">
    <property type="entry name" value="alpha/beta hydrolase"/>
    <property type="match status" value="1"/>
</dbReference>
<dbReference type="InterPro" id="IPR050266">
    <property type="entry name" value="AB_hydrolase_sf"/>
</dbReference>
<dbReference type="GO" id="GO:0006508">
    <property type="term" value="P:proteolysis"/>
    <property type="evidence" value="ECO:0007669"/>
    <property type="project" value="InterPro"/>
</dbReference>
<organism evidence="4 5">
    <name type="scientific">Cadophora malorum</name>
    <dbReference type="NCBI Taxonomy" id="108018"/>
    <lineage>
        <taxon>Eukaryota</taxon>
        <taxon>Fungi</taxon>
        <taxon>Dikarya</taxon>
        <taxon>Ascomycota</taxon>
        <taxon>Pezizomycotina</taxon>
        <taxon>Leotiomycetes</taxon>
        <taxon>Helotiales</taxon>
        <taxon>Ploettnerulaceae</taxon>
        <taxon>Cadophora</taxon>
    </lineage>
</organism>
<dbReference type="PANTHER" id="PTHR43798">
    <property type="entry name" value="MONOACYLGLYCEROL LIPASE"/>
    <property type="match status" value="1"/>
</dbReference>
<evidence type="ECO:0000259" key="3">
    <source>
        <dbReference type="Pfam" id="PF00561"/>
    </source>
</evidence>
<keyword evidence="5" id="KW-1185">Reference proteome</keyword>
<dbReference type="SUPFAM" id="SSF53474">
    <property type="entry name" value="alpha/beta-Hydrolases"/>
    <property type="match status" value="1"/>
</dbReference>
<dbReference type="InterPro" id="IPR029058">
    <property type="entry name" value="AB_hydrolase_fold"/>
</dbReference>
<evidence type="ECO:0000256" key="1">
    <source>
        <dbReference type="ARBA" id="ARBA00010088"/>
    </source>
</evidence>
<dbReference type="Proteomes" id="UP000664132">
    <property type="component" value="Unassembled WGS sequence"/>
</dbReference>
<dbReference type="NCBIfam" id="TIGR01250">
    <property type="entry name" value="pro_imino_pep_2"/>
    <property type="match status" value="1"/>
</dbReference>
<dbReference type="PIRSF" id="PIRSF005539">
    <property type="entry name" value="Pept_S33_TRI_F1"/>
    <property type="match status" value="1"/>
</dbReference>
<name>A0A8H7TDW4_9HELO</name>
<dbReference type="PANTHER" id="PTHR43798:SF33">
    <property type="entry name" value="HYDROLASE, PUTATIVE (AFU_ORTHOLOGUE AFUA_2G14860)-RELATED"/>
    <property type="match status" value="1"/>
</dbReference>
<gene>
    <name evidence="4" type="ORF">IFR04_008984</name>
</gene>